<dbReference type="EMBL" id="STGT01000001">
    <property type="protein sequence ID" value="THV17414.1"/>
    <property type="molecule type" value="Genomic_DNA"/>
</dbReference>
<gene>
    <name evidence="3" type="ORF">E9677_05380</name>
</gene>
<dbReference type="PANTHER" id="PTHR43808">
    <property type="entry name" value="ACETYLORNITHINE DEACETYLASE"/>
    <property type="match status" value="1"/>
</dbReference>
<evidence type="ECO:0000313" key="3">
    <source>
        <dbReference type="EMBL" id="THV17414.1"/>
    </source>
</evidence>
<organism evidence="3 4">
    <name type="scientific">Rhizobium rhizophilum</name>
    <dbReference type="NCBI Taxonomy" id="1850373"/>
    <lineage>
        <taxon>Bacteria</taxon>
        <taxon>Pseudomonadati</taxon>
        <taxon>Pseudomonadota</taxon>
        <taxon>Alphaproteobacteria</taxon>
        <taxon>Hyphomicrobiales</taxon>
        <taxon>Rhizobiaceae</taxon>
        <taxon>Rhizobium/Agrobacterium group</taxon>
        <taxon>Rhizobium</taxon>
    </lineage>
</organism>
<evidence type="ECO:0000313" key="4">
    <source>
        <dbReference type="Proteomes" id="UP000309667"/>
    </source>
</evidence>
<dbReference type="InterPro" id="IPR002933">
    <property type="entry name" value="Peptidase_M20"/>
</dbReference>
<name>A0ABY2R0W1_9HYPH</name>
<protein>
    <submittedName>
        <fullName evidence="3">M20/M25/M40 family metallo-hydrolase</fullName>
    </submittedName>
</protein>
<accession>A0ABY2R0W1</accession>
<keyword evidence="1" id="KW-0378">Hydrolase</keyword>
<dbReference type="Pfam" id="PF01546">
    <property type="entry name" value="Peptidase_M20"/>
    <property type="match status" value="1"/>
</dbReference>
<dbReference type="Pfam" id="PF07687">
    <property type="entry name" value="M20_dimer"/>
    <property type="match status" value="1"/>
</dbReference>
<comment type="caution">
    <text evidence="3">The sequence shown here is derived from an EMBL/GenBank/DDBJ whole genome shotgun (WGS) entry which is preliminary data.</text>
</comment>
<dbReference type="SUPFAM" id="SSF53187">
    <property type="entry name" value="Zn-dependent exopeptidases"/>
    <property type="match status" value="1"/>
</dbReference>
<keyword evidence="4" id="KW-1185">Reference proteome</keyword>
<evidence type="ECO:0000256" key="1">
    <source>
        <dbReference type="ARBA" id="ARBA00022801"/>
    </source>
</evidence>
<reference evidence="3 4" key="1">
    <citation type="submission" date="2019-04" db="EMBL/GenBank/DDBJ databases">
        <title>Genome sequence of strain 7209-2.</title>
        <authorList>
            <person name="Gao J."/>
            <person name="Sun J."/>
        </authorList>
    </citation>
    <scope>NUCLEOTIDE SEQUENCE [LARGE SCALE GENOMIC DNA]</scope>
    <source>
        <strain evidence="3 4">7209-2</strain>
    </source>
</reference>
<dbReference type="PANTHER" id="PTHR43808:SF25">
    <property type="entry name" value="PEPTIDASE M20 DIMERISATION DOMAIN-CONTAINING PROTEIN"/>
    <property type="match status" value="1"/>
</dbReference>
<dbReference type="InterPro" id="IPR050072">
    <property type="entry name" value="Peptidase_M20A"/>
</dbReference>
<sequence>MAMHDITARIWAEAQKTREEIISDLRDFIAAGEGGEDGIQDLFCRKAEALGCDITSSSYHPTDVVLVEEFAGSAAIDPQERISVVAHAKAGGKGRSLILFAHPDCEKFVDDQGWAHDPFKGEIIDGKLYGWGVADDLSGIAAGLQAIALLHALRIRPAADVYVASTPSKRHARGVSHLLQKGLQADAAVYLHPAESGVGLQEIKGFTSGQIEFRIEIAGLAPPTTEPHQTAFAHKGINAIDKAYLIWGALKRLDEERSATVRHPALDAEIGRSTNLMVSHIDAGSASRLTRGADRCILGAALSFPPTETLESVRLAIETAVAQAAAKDAWLSLHPPKFIWDSGVAGAETVSEHDLVTSAMAAIQSVSGVRPWINPMHTGSDIRNPIVQKAIPTIGLGPRCGNLAQNGALDEWVDADDHVRFVAATAMIIATWCGLEPVPANV</sequence>
<dbReference type="InterPro" id="IPR011650">
    <property type="entry name" value="Peptidase_M20_dimer"/>
</dbReference>
<proteinExistence type="predicted"/>
<dbReference type="Gene3D" id="3.40.630.10">
    <property type="entry name" value="Zn peptidases"/>
    <property type="match status" value="1"/>
</dbReference>
<feature type="domain" description="Peptidase M20 dimerisation" evidence="2">
    <location>
        <begin position="232"/>
        <end position="328"/>
    </location>
</feature>
<dbReference type="Gene3D" id="3.30.70.360">
    <property type="match status" value="1"/>
</dbReference>
<dbReference type="Proteomes" id="UP000309667">
    <property type="component" value="Unassembled WGS sequence"/>
</dbReference>
<evidence type="ECO:0000259" key="2">
    <source>
        <dbReference type="Pfam" id="PF07687"/>
    </source>
</evidence>